<dbReference type="CDD" id="cd06464">
    <property type="entry name" value="ACD_sHsps-like"/>
    <property type="match status" value="1"/>
</dbReference>
<evidence type="ECO:0000313" key="4">
    <source>
        <dbReference type="EMBL" id="SDK43863.1"/>
    </source>
</evidence>
<dbReference type="Pfam" id="PF00011">
    <property type="entry name" value="HSP20"/>
    <property type="match status" value="1"/>
</dbReference>
<comment type="similarity">
    <text evidence="1 2">Belongs to the small heat shock protein (HSP20) family.</text>
</comment>
<dbReference type="Proteomes" id="UP000199053">
    <property type="component" value="Unassembled WGS sequence"/>
</dbReference>
<accession>A0A1G9BWV7</accession>
<dbReference type="STRING" id="246191.SAMN05660337_0450"/>
<organism evidence="4 5">
    <name type="scientific">Maridesulfovibrio ferrireducens</name>
    <dbReference type="NCBI Taxonomy" id="246191"/>
    <lineage>
        <taxon>Bacteria</taxon>
        <taxon>Pseudomonadati</taxon>
        <taxon>Thermodesulfobacteriota</taxon>
        <taxon>Desulfovibrionia</taxon>
        <taxon>Desulfovibrionales</taxon>
        <taxon>Desulfovibrionaceae</taxon>
        <taxon>Maridesulfovibrio</taxon>
    </lineage>
</organism>
<keyword evidence="5" id="KW-1185">Reference proteome</keyword>
<evidence type="ECO:0000313" key="5">
    <source>
        <dbReference type="Proteomes" id="UP000199053"/>
    </source>
</evidence>
<gene>
    <name evidence="4" type="ORF">SAMN05660337_0450</name>
</gene>
<dbReference type="InterPro" id="IPR031107">
    <property type="entry name" value="Small_HSP"/>
</dbReference>
<dbReference type="SUPFAM" id="SSF49764">
    <property type="entry name" value="HSP20-like chaperones"/>
    <property type="match status" value="1"/>
</dbReference>
<dbReference type="PANTHER" id="PTHR11527">
    <property type="entry name" value="HEAT-SHOCK PROTEIN 20 FAMILY MEMBER"/>
    <property type="match status" value="1"/>
</dbReference>
<protein>
    <submittedName>
        <fullName evidence="4">HSP20 family protein</fullName>
    </submittedName>
</protein>
<sequence length="137" mass="15640">MVIDLGSVYNFPYEFDKVFNEVFNPRQYKRGKSSYPPINIGEDEKNVYVHAEMPGLAIEDMDIEITAKDLVIKGERKLPEGRYFRQERISGVFQRIISINTLVDVDNVSASMKDGVLRIIMPKAESSVPKKIAVEIE</sequence>
<dbReference type="AlphaFoldDB" id="A0A1G9BWV7"/>
<evidence type="ECO:0000259" key="3">
    <source>
        <dbReference type="PROSITE" id="PS01031"/>
    </source>
</evidence>
<dbReference type="InterPro" id="IPR002068">
    <property type="entry name" value="A-crystallin/Hsp20_dom"/>
</dbReference>
<proteinExistence type="inferred from homology"/>
<dbReference type="Gene3D" id="2.60.40.790">
    <property type="match status" value="1"/>
</dbReference>
<dbReference type="RefSeq" id="WP_092157814.1">
    <property type="nucleotide sequence ID" value="NZ_FNGA01000001.1"/>
</dbReference>
<dbReference type="InterPro" id="IPR008978">
    <property type="entry name" value="HSP20-like_chaperone"/>
</dbReference>
<name>A0A1G9BWV7_9BACT</name>
<evidence type="ECO:0000256" key="1">
    <source>
        <dbReference type="PROSITE-ProRule" id="PRU00285"/>
    </source>
</evidence>
<dbReference type="OrthoDB" id="189458at2"/>
<reference evidence="5" key="1">
    <citation type="submission" date="2016-10" db="EMBL/GenBank/DDBJ databases">
        <authorList>
            <person name="Varghese N."/>
            <person name="Submissions S."/>
        </authorList>
    </citation>
    <scope>NUCLEOTIDE SEQUENCE [LARGE SCALE GENOMIC DNA]</scope>
    <source>
        <strain evidence="5">DSM 16995</strain>
    </source>
</reference>
<evidence type="ECO:0000256" key="2">
    <source>
        <dbReference type="RuleBase" id="RU003616"/>
    </source>
</evidence>
<dbReference type="PROSITE" id="PS01031">
    <property type="entry name" value="SHSP"/>
    <property type="match status" value="1"/>
</dbReference>
<dbReference type="EMBL" id="FNGA01000001">
    <property type="protein sequence ID" value="SDK43863.1"/>
    <property type="molecule type" value="Genomic_DNA"/>
</dbReference>
<feature type="domain" description="SHSP" evidence="3">
    <location>
        <begin position="29"/>
        <end position="137"/>
    </location>
</feature>